<dbReference type="AlphaFoldDB" id="W5SAY7"/>
<dbReference type="EMBL" id="CP004166">
    <property type="protein sequence ID" value="AHH04264.1"/>
    <property type="molecule type" value="Genomic_DNA"/>
</dbReference>
<gene>
    <name evidence="1" type="ORF">BHY_1148</name>
    <name evidence="2" type="ORF">BHY_1313</name>
</gene>
<geneLocation type="plasmid" evidence="2">
    <name>unnamed</name>
</geneLocation>
<accession>W5SAY7</accession>
<evidence type="ECO:0000313" key="1">
    <source>
        <dbReference type="EMBL" id="AHH04099.1"/>
    </source>
</evidence>
<evidence type="ECO:0000313" key="2">
    <source>
        <dbReference type="EMBL" id="AHH04264.1"/>
    </source>
</evidence>
<sequence length="49" mass="5893">MSKITKDANVTDYRIRKYLSDLMDRGLVIRDRKRLVLNVDDMSNYWSKV</sequence>
<proteinExistence type="predicted"/>
<name>W5SAY7_9SPIR</name>
<reference evidence="2" key="1">
    <citation type="submission" date="2013-02" db="EMBL/GenBank/DDBJ databases">
        <title>Comparative genomics of Borrelia species.</title>
        <authorList>
            <person name="Schwan T.G."/>
            <person name="Raffel S.J."/>
            <person name="Porcella S.F."/>
        </authorList>
    </citation>
    <scope>NUCLEOTIDE SEQUENCE</scope>
    <source>
        <strain evidence="2">YOR</strain>
        <plasmid evidence="2">unnamed</plasmid>
    </source>
</reference>
<organism evidence="2">
    <name type="scientific">Borrelia nietonii YOR</name>
    <dbReference type="NCBI Taxonomy" id="1293576"/>
    <lineage>
        <taxon>Bacteria</taxon>
        <taxon>Pseudomonadati</taxon>
        <taxon>Spirochaetota</taxon>
        <taxon>Spirochaetia</taxon>
        <taxon>Spirochaetales</taxon>
        <taxon>Borreliaceae</taxon>
        <taxon>Borrelia</taxon>
        <taxon>Borrelia nietonii</taxon>
    </lineage>
</organism>
<dbReference type="HOGENOM" id="CLU_3213199_0_0_12"/>
<dbReference type="RefSeq" id="WP_155265608.1">
    <property type="nucleotide sequence ID" value="NZ_CP004156.1"/>
</dbReference>
<protein>
    <submittedName>
        <fullName evidence="2">Uncharacterized protein</fullName>
    </submittedName>
</protein>
<dbReference type="EMBL" id="CP004156">
    <property type="protein sequence ID" value="AHH04099.1"/>
    <property type="molecule type" value="Genomic_DNA"/>
</dbReference>
<keyword evidence="2" id="KW-0614">Plasmid</keyword>